<gene>
    <name evidence="1" type="ORF">RchiOBHm_Chr2g0127431</name>
</gene>
<reference evidence="1 2" key="1">
    <citation type="journal article" date="2018" name="Nat. Genet.">
        <title>The Rosa genome provides new insights in the design of modern roses.</title>
        <authorList>
            <person name="Bendahmane M."/>
        </authorList>
    </citation>
    <scope>NUCLEOTIDE SEQUENCE [LARGE SCALE GENOMIC DNA]</scope>
    <source>
        <strain evidence="2">cv. Old Blush</strain>
    </source>
</reference>
<dbReference type="OMA" id="WNFRANE"/>
<dbReference type="EMBL" id="PDCK01000040">
    <property type="protein sequence ID" value="PRQ49929.1"/>
    <property type="molecule type" value="Genomic_DNA"/>
</dbReference>
<protein>
    <submittedName>
        <fullName evidence="1">Putative tyrosine transaminase</fullName>
        <ecNumber evidence="1">2.6.1.5</ecNumber>
    </submittedName>
</protein>
<dbReference type="GO" id="GO:0006572">
    <property type="term" value="P:L-tyrosine catabolic process"/>
    <property type="evidence" value="ECO:0007669"/>
    <property type="project" value="TreeGrafter"/>
</dbReference>
<keyword evidence="2" id="KW-1185">Reference proteome</keyword>
<dbReference type="EC" id="2.6.1.5" evidence="1"/>
<organism evidence="1 2">
    <name type="scientific">Rosa chinensis</name>
    <name type="common">China rose</name>
    <dbReference type="NCBI Taxonomy" id="74649"/>
    <lineage>
        <taxon>Eukaryota</taxon>
        <taxon>Viridiplantae</taxon>
        <taxon>Streptophyta</taxon>
        <taxon>Embryophyta</taxon>
        <taxon>Tracheophyta</taxon>
        <taxon>Spermatophyta</taxon>
        <taxon>Magnoliopsida</taxon>
        <taxon>eudicotyledons</taxon>
        <taxon>Gunneridae</taxon>
        <taxon>Pentapetalae</taxon>
        <taxon>rosids</taxon>
        <taxon>fabids</taxon>
        <taxon>Rosales</taxon>
        <taxon>Rosaceae</taxon>
        <taxon>Rosoideae</taxon>
        <taxon>Rosoideae incertae sedis</taxon>
        <taxon>Rosa</taxon>
    </lineage>
</organism>
<dbReference type="Proteomes" id="UP000238479">
    <property type="component" value="Chromosome 2"/>
</dbReference>
<dbReference type="PANTHER" id="PTHR45744">
    <property type="entry name" value="TYROSINE AMINOTRANSFERASE"/>
    <property type="match status" value="1"/>
</dbReference>
<name>A0A2P6RU31_ROSCH</name>
<comment type="caution">
    <text evidence="1">The sequence shown here is derived from an EMBL/GenBank/DDBJ whole genome shotgun (WGS) entry which is preliminary data.</text>
</comment>
<evidence type="ECO:0000313" key="2">
    <source>
        <dbReference type="Proteomes" id="UP000238479"/>
    </source>
</evidence>
<proteinExistence type="predicted"/>
<dbReference type="Gramene" id="PRQ49929">
    <property type="protein sequence ID" value="PRQ49929"/>
    <property type="gene ID" value="RchiOBHm_Chr2g0127431"/>
</dbReference>
<keyword evidence="1" id="KW-0808">Transferase</keyword>
<dbReference type="AlphaFoldDB" id="A0A2P6RU31"/>
<dbReference type="STRING" id="74649.A0A2P6RU31"/>
<dbReference type="GO" id="GO:0004838">
    <property type="term" value="F:L-tyrosine-2-oxoglutarate transaminase activity"/>
    <property type="evidence" value="ECO:0007669"/>
    <property type="project" value="TreeGrafter"/>
</dbReference>
<keyword evidence="1" id="KW-0032">Aminotransferase</keyword>
<sequence length="122" mass="13872">MENENGYSHQKWNFRANEELNTASISVRGVLNTLAKNLNSDDRRSTIMLGRGDPTEFASFWTAPPAADAVSEALQSFKFNSYCPTGGVFAARRYVLSTLQLCEPSSSSFLHKHNRLWWLERR</sequence>
<evidence type="ECO:0000313" key="1">
    <source>
        <dbReference type="EMBL" id="PRQ49929.1"/>
    </source>
</evidence>
<dbReference type="PANTHER" id="PTHR45744:SF11">
    <property type="entry name" value="TYROSINE AMINOTRANSFERASE"/>
    <property type="match status" value="1"/>
</dbReference>
<accession>A0A2P6RU31</accession>